<keyword evidence="1" id="KW-1133">Transmembrane helix</keyword>
<evidence type="ECO:0000313" key="2">
    <source>
        <dbReference type="EMBL" id="MBF5060101.1"/>
    </source>
</evidence>
<gene>
    <name evidence="2" type="ORF">NEPTK9_001629</name>
</gene>
<organism evidence="2 3">
    <name type="scientific">Candidatus Neptunichlamydia vexilliferae</name>
    <dbReference type="NCBI Taxonomy" id="1651774"/>
    <lineage>
        <taxon>Bacteria</taxon>
        <taxon>Pseudomonadati</taxon>
        <taxon>Chlamydiota</taxon>
        <taxon>Chlamydiia</taxon>
        <taxon>Parachlamydiales</taxon>
        <taxon>Simkaniaceae</taxon>
        <taxon>Candidatus Neptunichlamydia</taxon>
    </lineage>
</organism>
<keyword evidence="3" id="KW-1185">Reference proteome</keyword>
<name>A0ABS0B115_9BACT</name>
<accession>A0ABS0B115</accession>
<reference evidence="2 3" key="1">
    <citation type="submission" date="2020-01" db="EMBL/GenBank/DDBJ databases">
        <title>Draft genome sequence of Cand. Neptunochlamydia vexilliferae K9.</title>
        <authorList>
            <person name="Schulz F."/>
            <person name="Koestlbacher S."/>
            <person name="Wascher F."/>
            <person name="Pizzetti I."/>
            <person name="Horn M."/>
        </authorList>
    </citation>
    <scope>NUCLEOTIDE SEQUENCE [LARGE SCALE GENOMIC DNA]</scope>
    <source>
        <strain evidence="2 3">K9</strain>
    </source>
</reference>
<evidence type="ECO:0000313" key="3">
    <source>
        <dbReference type="Proteomes" id="UP001194714"/>
    </source>
</evidence>
<keyword evidence="1" id="KW-0472">Membrane</keyword>
<dbReference type="EMBL" id="JAAEJV010000074">
    <property type="protein sequence ID" value="MBF5060101.1"/>
    <property type="molecule type" value="Genomic_DNA"/>
</dbReference>
<keyword evidence="1" id="KW-0812">Transmembrane</keyword>
<feature type="transmembrane region" description="Helical" evidence="1">
    <location>
        <begin position="170"/>
        <end position="190"/>
    </location>
</feature>
<comment type="caution">
    <text evidence="2">The sequence shown here is derived from an EMBL/GenBank/DDBJ whole genome shotgun (WGS) entry which is preliminary data.</text>
</comment>
<sequence length="199" mass="23106">MQSPLSMLEDVGVQQLLCRKQWALAYFSFLEQDGVLLDISMQAINKKEIKWRCQMISLNIPRLSRTTGIRFPPGFYAKYDPNFSVSHIVKGFGKDLFKKLTPYQKLFQEEVDKLNEKLFTKYLQETGKIGNFEKFIESLNPYQQLLEKGVDEVHRQLYDKYTKTVKTQKIMGVAILVLSGALIAAGTYIYRSRKSEQEE</sequence>
<evidence type="ECO:0000256" key="1">
    <source>
        <dbReference type="SAM" id="Phobius"/>
    </source>
</evidence>
<protein>
    <submittedName>
        <fullName evidence="2">Uncharacterized protein</fullName>
    </submittedName>
</protein>
<dbReference type="Proteomes" id="UP001194714">
    <property type="component" value="Unassembled WGS sequence"/>
</dbReference>
<proteinExistence type="predicted"/>